<dbReference type="EMBL" id="AP019860">
    <property type="protein sequence ID" value="BBM82479.1"/>
    <property type="molecule type" value="Genomic_DNA"/>
</dbReference>
<keyword evidence="3 4" id="KW-0460">Magnesium</keyword>
<gene>
    <name evidence="5" type="ORF">UABAM_00822</name>
</gene>
<dbReference type="GO" id="GO:0006020">
    <property type="term" value="P:inositol metabolic process"/>
    <property type="evidence" value="ECO:0007669"/>
    <property type="project" value="TreeGrafter"/>
</dbReference>
<evidence type="ECO:0000256" key="3">
    <source>
        <dbReference type="ARBA" id="ARBA00022842"/>
    </source>
</evidence>
<feature type="binding site" evidence="4">
    <location>
        <position position="220"/>
    </location>
    <ligand>
        <name>Mg(2+)</name>
        <dbReference type="ChEBI" id="CHEBI:18420"/>
        <label>2</label>
    </ligand>
</feature>
<organism evidence="5 6">
    <name type="scientific">Uabimicrobium amorphum</name>
    <dbReference type="NCBI Taxonomy" id="2596890"/>
    <lineage>
        <taxon>Bacteria</taxon>
        <taxon>Pseudomonadati</taxon>
        <taxon>Planctomycetota</taxon>
        <taxon>Candidatus Uabimicrobiia</taxon>
        <taxon>Candidatus Uabimicrobiales</taxon>
        <taxon>Candidatus Uabimicrobiaceae</taxon>
        <taxon>Candidatus Uabimicrobium</taxon>
    </lineage>
</organism>
<comment type="cofactor">
    <cofactor evidence="4">
        <name>Mg(2+)</name>
        <dbReference type="ChEBI" id="CHEBI:18420"/>
    </cofactor>
</comment>
<sequence length="275" mass="30940">MTDKDLIRQALKVSRDAVRLAAKEVLKLQQQKGFLTSFKKDDSPVTAGDKIAEQIIVEAIQNHFPQHKILSEEFGKINFRTKSPFLWVLDPIDGTWSYVNQEITMCIQVALLKNSQCISATIYHPFTKAMYQTSLGKVATLNRRHLPFTNYQSLKRAVVNYHIPRSQTKLIYSLIDLWKEYRIAKLITQGGSIAYSLACVAKGSHTCFITTNDKTVKAWDLCAGVTLIRNMGGCVTNFQGENVSPVEHKGGIIASCNKKVHKALLKCLANYEFNV</sequence>
<evidence type="ECO:0000313" key="5">
    <source>
        <dbReference type="EMBL" id="BBM82479.1"/>
    </source>
</evidence>
<dbReference type="Proteomes" id="UP000326354">
    <property type="component" value="Chromosome"/>
</dbReference>
<keyword evidence="1 4" id="KW-0479">Metal-binding</keyword>
<feature type="binding site" evidence="4">
    <location>
        <position position="90"/>
    </location>
    <ligand>
        <name>Mg(2+)</name>
        <dbReference type="ChEBI" id="CHEBI:18420"/>
        <label>2</label>
    </ligand>
</feature>
<dbReference type="AlphaFoldDB" id="A0A5S9F2H8"/>
<dbReference type="Gene3D" id="3.30.540.10">
    <property type="entry name" value="Fructose-1,6-Bisphosphatase, subunit A, domain 1"/>
    <property type="match status" value="1"/>
</dbReference>
<evidence type="ECO:0000313" key="6">
    <source>
        <dbReference type="Proteomes" id="UP000326354"/>
    </source>
</evidence>
<dbReference type="Gene3D" id="3.40.190.80">
    <property type="match status" value="1"/>
</dbReference>
<keyword evidence="6" id="KW-1185">Reference proteome</keyword>
<proteinExistence type="predicted"/>
<dbReference type="GO" id="GO:0008934">
    <property type="term" value="F:inositol monophosphate 1-phosphatase activity"/>
    <property type="evidence" value="ECO:0007669"/>
    <property type="project" value="TreeGrafter"/>
</dbReference>
<dbReference type="OrthoDB" id="9772456at2"/>
<evidence type="ECO:0000256" key="4">
    <source>
        <dbReference type="PIRSR" id="PIRSR600760-2"/>
    </source>
</evidence>
<dbReference type="CDD" id="cd01637">
    <property type="entry name" value="IMPase_like"/>
    <property type="match status" value="1"/>
</dbReference>
<dbReference type="GO" id="GO:0007165">
    <property type="term" value="P:signal transduction"/>
    <property type="evidence" value="ECO:0007669"/>
    <property type="project" value="TreeGrafter"/>
</dbReference>
<dbReference type="PRINTS" id="PR00377">
    <property type="entry name" value="IMPHPHTASES"/>
</dbReference>
<evidence type="ECO:0000256" key="1">
    <source>
        <dbReference type="ARBA" id="ARBA00022723"/>
    </source>
</evidence>
<feature type="binding site" evidence="4">
    <location>
        <position position="92"/>
    </location>
    <ligand>
        <name>Mg(2+)</name>
        <dbReference type="ChEBI" id="CHEBI:18420"/>
        <label>1</label>
        <note>catalytic</note>
    </ligand>
</feature>
<dbReference type="SUPFAM" id="SSF56655">
    <property type="entry name" value="Carbohydrate phosphatase"/>
    <property type="match status" value="1"/>
</dbReference>
<dbReference type="PANTHER" id="PTHR20854:SF4">
    <property type="entry name" value="INOSITOL-1-MONOPHOSPHATASE-RELATED"/>
    <property type="match status" value="1"/>
</dbReference>
<reference evidence="5 6" key="1">
    <citation type="submission" date="2019-08" db="EMBL/GenBank/DDBJ databases">
        <title>Complete genome sequence of Candidatus Uab amorphum.</title>
        <authorList>
            <person name="Shiratori T."/>
            <person name="Suzuki S."/>
            <person name="Kakizawa Y."/>
            <person name="Ishida K."/>
        </authorList>
    </citation>
    <scope>NUCLEOTIDE SEQUENCE [LARGE SCALE GENOMIC DNA]</scope>
    <source>
        <strain evidence="5 6">SRT547</strain>
    </source>
</reference>
<dbReference type="Pfam" id="PF00459">
    <property type="entry name" value="Inositol_P"/>
    <property type="match status" value="1"/>
</dbReference>
<accession>A0A5S9F2H8</accession>
<dbReference type="RefSeq" id="WP_151966719.1">
    <property type="nucleotide sequence ID" value="NZ_AP019860.1"/>
</dbReference>
<dbReference type="InterPro" id="IPR020583">
    <property type="entry name" value="Inositol_monoP_metal-BS"/>
</dbReference>
<dbReference type="KEGG" id="uam:UABAM_00822"/>
<name>A0A5S9F2H8_UABAM</name>
<protein>
    <submittedName>
        <fullName evidence="5">Inositol monophosphatase</fullName>
    </submittedName>
</protein>
<feature type="binding site" evidence="4">
    <location>
        <position position="72"/>
    </location>
    <ligand>
        <name>Mg(2+)</name>
        <dbReference type="ChEBI" id="CHEBI:18420"/>
        <label>1</label>
        <note>catalytic</note>
    </ligand>
</feature>
<dbReference type="GO" id="GO:0046872">
    <property type="term" value="F:metal ion binding"/>
    <property type="evidence" value="ECO:0007669"/>
    <property type="project" value="UniProtKB-KW"/>
</dbReference>
<dbReference type="PANTHER" id="PTHR20854">
    <property type="entry name" value="INOSITOL MONOPHOSPHATASE"/>
    <property type="match status" value="1"/>
</dbReference>
<feature type="binding site" evidence="4">
    <location>
        <position position="93"/>
    </location>
    <ligand>
        <name>Mg(2+)</name>
        <dbReference type="ChEBI" id="CHEBI:18420"/>
        <label>2</label>
    </ligand>
</feature>
<dbReference type="PROSITE" id="PS00629">
    <property type="entry name" value="IMP_1"/>
    <property type="match status" value="1"/>
</dbReference>
<keyword evidence="2" id="KW-0378">Hydrolase</keyword>
<dbReference type="InterPro" id="IPR000760">
    <property type="entry name" value="Inositol_monophosphatase-like"/>
</dbReference>
<evidence type="ECO:0000256" key="2">
    <source>
        <dbReference type="ARBA" id="ARBA00022801"/>
    </source>
</evidence>